<dbReference type="eggNOG" id="KOG1192">
    <property type="taxonomic scope" value="Eukaryota"/>
</dbReference>
<organism evidence="1">
    <name type="scientific">Oryza brachyantha</name>
    <name type="common">malo sina</name>
    <dbReference type="NCBI Taxonomy" id="4533"/>
    <lineage>
        <taxon>Eukaryota</taxon>
        <taxon>Viridiplantae</taxon>
        <taxon>Streptophyta</taxon>
        <taxon>Embryophyta</taxon>
        <taxon>Tracheophyta</taxon>
        <taxon>Spermatophyta</taxon>
        <taxon>Magnoliopsida</taxon>
        <taxon>Liliopsida</taxon>
        <taxon>Poales</taxon>
        <taxon>Poaceae</taxon>
        <taxon>BOP clade</taxon>
        <taxon>Oryzoideae</taxon>
        <taxon>Oryzeae</taxon>
        <taxon>Oryzinae</taxon>
        <taxon>Oryza</taxon>
    </lineage>
</organism>
<proteinExistence type="predicted"/>
<protein>
    <submittedName>
        <fullName evidence="1">Uncharacterized protein</fullName>
    </submittedName>
</protein>
<dbReference type="OMA" id="WAGRIKL"/>
<dbReference type="EnsemblPlants" id="OB06G28410.1">
    <property type="protein sequence ID" value="OB06G28410.1"/>
    <property type="gene ID" value="OB06G28410"/>
</dbReference>
<keyword evidence="2" id="KW-1185">Reference proteome</keyword>
<dbReference type="HOGENOM" id="CLU_2162793_0_0_1"/>
<dbReference type="STRING" id="4533.J3MFP7"/>
<evidence type="ECO:0000313" key="2">
    <source>
        <dbReference type="Proteomes" id="UP000006038"/>
    </source>
</evidence>
<evidence type="ECO:0000313" key="1">
    <source>
        <dbReference type="EnsemblPlants" id="OB06G28410.1"/>
    </source>
</evidence>
<reference evidence="1" key="2">
    <citation type="submission" date="2013-04" db="UniProtKB">
        <authorList>
            <consortium name="EnsemblPlants"/>
        </authorList>
    </citation>
    <scope>IDENTIFICATION</scope>
</reference>
<dbReference type="Proteomes" id="UP000006038">
    <property type="component" value="Chromosome 6"/>
</dbReference>
<dbReference type="SUPFAM" id="SSF53756">
    <property type="entry name" value="UDP-Glycosyltransferase/glycogen phosphorylase"/>
    <property type="match status" value="1"/>
</dbReference>
<dbReference type="Gene3D" id="3.40.50.2000">
    <property type="entry name" value="Glycogen Phosphorylase B"/>
    <property type="match status" value="1"/>
</dbReference>
<reference evidence="1" key="1">
    <citation type="journal article" date="2013" name="Nat. Commun.">
        <title>Whole-genome sequencing of Oryza brachyantha reveals mechanisms underlying Oryza genome evolution.</title>
        <authorList>
            <person name="Chen J."/>
            <person name="Huang Q."/>
            <person name="Gao D."/>
            <person name="Wang J."/>
            <person name="Lang Y."/>
            <person name="Liu T."/>
            <person name="Li B."/>
            <person name="Bai Z."/>
            <person name="Luis Goicoechea J."/>
            <person name="Liang C."/>
            <person name="Chen C."/>
            <person name="Zhang W."/>
            <person name="Sun S."/>
            <person name="Liao Y."/>
            <person name="Zhang X."/>
            <person name="Yang L."/>
            <person name="Song C."/>
            <person name="Wang M."/>
            <person name="Shi J."/>
            <person name="Liu G."/>
            <person name="Liu J."/>
            <person name="Zhou H."/>
            <person name="Zhou W."/>
            <person name="Yu Q."/>
            <person name="An N."/>
            <person name="Chen Y."/>
            <person name="Cai Q."/>
            <person name="Wang B."/>
            <person name="Liu B."/>
            <person name="Min J."/>
            <person name="Huang Y."/>
            <person name="Wu H."/>
            <person name="Li Z."/>
            <person name="Zhang Y."/>
            <person name="Yin Y."/>
            <person name="Song W."/>
            <person name="Jiang J."/>
            <person name="Jackson S.A."/>
            <person name="Wing R.A."/>
            <person name="Wang J."/>
            <person name="Chen M."/>
        </authorList>
    </citation>
    <scope>NUCLEOTIDE SEQUENCE [LARGE SCALE GENOMIC DNA]</scope>
    <source>
        <strain evidence="1">cv. IRGC 101232</strain>
    </source>
</reference>
<dbReference type="Gramene" id="OB06G28410.1">
    <property type="protein sequence ID" value="OB06G28410.1"/>
    <property type="gene ID" value="OB06G28410"/>
</dbReference>
<name>J3MFP7_ORYBR</name>
<accession>J3MFP7</accession>
<sequence length="135" mass="14877">MAFFTQACAVNVVYGHAWAGRIKLPVVAGAGAPALELPGLQVPLEPHDLPTFLTETSDYPAYLNLVLKQFDGLDAADHALINSYELQPQESEYMTSTWRIKTVGPTVPSAYLDKRLPNDRSYGFQLHDPVTTTRS</sequence>